<dbReference type="SUPFAM" id="SSF55486">
    <property type="entry name" value="Metalloproteases ('zincins'), catalytic domain"/>
    <property type="match status" value="1"/>
</dbReference>
<dbReference type="Proteomes" id="UP000285301">
    <property type="component" value="Unassembled WGS sequence"/>
</dbReference>
<evidence type="ECO:0000256" key="3">
    <source>
        <dbReference type="PROSITE-ProRule" id="PRU01211"/>
    </source>
</evidence>
<dbReference type="Gene3D" id="3.40.390.10">
    <property type="entry name" value="Collagenase (Catalytic Domain)"/>
    <property type="match status" value="1"/>
</dbReference>
<dbReference type="Pfam" id="PF01400">
    <property type="entry name" value="Astacin"/>
    <property type="match status" value="1"/>
</dbReference>
<comment type="cofactor">
    <cofactor evidence="3 4">
        <name>Zn(2+)</name>
        <dbReference type="ChEBI" id="CHEBI:29105"/>
    </cofactor>
    <text evidence="3 4">Binds 1 zinc ion per subunit.</text>
</comment>
<comment type="caution">
    <text evidence="3">Lacks conserved residue(s) required for the propagation of feature annotation.</text>
</comment>
<gene>
    <name evidence="6" type="ORF">B4U79_00474</name>
</gene>
<dbReference type="EMBL" id="NCKU01000903">
    <property type="protein sequence ID" value="RWS13713.1"/>
    <property type="molecule type" value="Genomic_DNA"/>
</dbReference>
<dbReference type="PROSITE" id="PS51864">
    <property type="entry name" value="ASTACIN"/>
    <property type="match status" value="1"/>
</dbReference>
<feature type="binding site" evidence="3">
    <location>
        <position position="151"/>
    </location>
    <ligand>
        <name>Zn(2+)</name>
        <dbReference type="ChEBI" id="CHEBI:29105"/>
        <note>catalytic</note>
    </ligand>
</feature>
<keyword evidence="3 4" id="KW-0378">Hydrolase</keyword>
<dbReference type="InterPro" id="IPR024079">
    <property type="entry name" value="MetalloPept_cat_dom_sf"/>
</dbReference>
<keyword evidence="3 4" id="KW-0645">Protease</keyword>
<dbReference type="PRINTS" id="PR00480">
    <property type="entry name" value="ASTACIN"/>
</dbReference>
<dbReference type="GO" id="GO:0006508">
    <property type="term" value="P:proteolysis"/>
    <property type="evidence" value="ECO:0007669"/>
    <property type="project" value="UniProtKB-KW"/>
</dbReference>
<organism evidence="6 7">
    <name type="scientific">Dinothrombium tinctorium</name>
    <dbReference type="NCBI Taxonomy" id="1965070"/>
    <lineage>
        <taxon>Eukaryota</taxon>
        <taxon>Metazoa</taxon>
        <taxon>Ecdysozoa</taxon>
        <taxon>Arthropoda</taxon>
        <taxon>Chelicerata</taxon>
        <taxon>Arachnida</taxon>
        <taxon>Acari</taxon>
        <taxon>Acariformes</taxon>
        <taxon>Trombidiformes</taxon>
        <taxon>Prostigmata</taxon>
        <taxon>Anystina</taxon>
        <taxon>Parasitengona</taxon>
        <taxon>Trombidioidea</taxon>
        <taxon>Trombidiidae</taxon>
        <taxon>Dinothrombium</taxon>
    </lineage>
</organism>
<evidence type="ECO:0000256" key="2">
    <source>
        <dbReference type="ARBA" id="ARBA00025529"/>
    </source>
</evidence>
<dbReference type="PANTHER" id="PTHR10127:SF883">
    <property type="entry name" value="ZINC METALLOPROTEINASE NAS-8"/>
    <property type="match status" value="1"/>
</dbReference>
<feature type="domain" description="Peptidase M12A" evidence="5">
    <location>
        <begin position="50"/>
        <end position="246"/>
    </location>
</feature>
<evidence type="ECO:0000259" key="5">
    <source>
        <dbReference type="PROSITE" id="PS51864"/>
    </source>
</evidence>
<keyword evidence="3 4" id="KW-0479">Metal-binding</keyword>
<dbReference type="InterPro" id="IPR034035">
    <property type="entry name" value="Astacin-like_dom"/>
</dbReference>
<protein>
    <recommendedName>
        <fullName evidence="4">Metalloendopeptidase</fullName>
        <ecNumber evidence="4">3.4.24.-</ecNumber>
    </recommendedName>
</protein>
<dbReference type="STRING" id="1965070.A0A443REN8"/>
<dbReference type="PANTHER" id="PTHR10127">
    <property type="entry name" value="DISCOIDIN, CUB, EGF, LAMININ , AND ZINC METALLOPROTEASE DOMAIN CONTAINING"/>
    <property type="match status" value="1"/>
</dbReference>
<dbReference type="AlphaFoldDB" id="A0A443REN8"/>
<evidence type="ECO:0000256" key="1">
    <source>
        <dbReference type="ARBA" id="ARBA00011245"/>
    </source>
</evidence>
<comment type="function">
    <text evidence="2">Zinc metalloprotease. Provoques deadhesion of endothelial cells from cell cultures, and also degradation of fibronectin, fibrinogen and gelatin in vitro. Its role in the venom is not fully understood but it might act as a spreading factor that facilitates diffusion of other venom toxins. Alternatively, it might be involved in the proteolytic processing of other venom toxins or it might play a role in extra-oral digestion of prey.</text>
</comment>
<comment type="subunit">
    <text evidence="1">Monomer.</text>
</comment>
<comment type="caution">
    <text evidence="6">The sequence shown here is derived from an EMBL/GenBank/DDBJ whole genome shotgun (WGS) entry which is preliminary data.</text>
</comment>
<dbReference type="InterPro" id="IPR001506">
    <property type="entry name" value="Peptidase_M12A"/>
</dbReference>
<evidence type="ECO:0000313" key="6">
    <source>
        <dbReference type="EMBL" id="RWS13713.1"/>
    </source>
</evidence>
<evidence type="ECO:0000313" key="7">
    <source>
        <dbReference type="Proteomes" id="UP000285301"/>
    </source>
</evidence>
<feature type="non-terminal residue" evidence="6">
    <location>
        <position position="1"/>
    </location>
</feature>
<dbReference type="InterPro" id="IPR006026">
    <property type="entry name" value="Peptidase_Metallo"/>
</dbReference>
<proteinExistence type="predicted"/>
<feature type="binding site" evidence="3">
    <location>
        <position position="141"/>
    </location>
    <ligand>
        <name>Zn(2+)</name>
        <dbReference type="ChEBI" id="CHEBI:29105"/>
        <note>catalytic</note>
    </ligand>
</feature>
<feature type="active site" evidence="3">
    <location>
        <position position="142"/>
    </location>
</feature>
<reference evidence="6 7" key="1">
    <citation type="journal article" date="2018" name="Gigascience">
        <title>Genomes of trombidid mites reveal novel predicted allergens and laterally-transferred genes associated with secondary metabolism.</title>
        <authorList>
            <person name="Dong X."/>
            <person name="Chaisiri K."/>
            <person name="Xia D."/>
            <person name="Armstrong S.D."/>
            <person name="Fang Y."/>
            <person name="Donnelly M.J."/>
            <person name="Kadowaki T."/>
            <person name="McGarry J.W."/>
            <person name="Darby A.C."/>
            <person name="Makepeace B.L."/>
        </authorList>
    </citation>
    <scope>NUCLEOTIDE SEQUENCE [LARGE SCALE GENOMIC DNA]</scope>
    <source>
        <strain evidence="6">UoL-WK</strain>
    </source>
</reference>
<accession>A0A443REN8</accession>
<dbReference type="SMART" id="SM00235">
    <property type="entry name" value="ZnMc"/>
    <property type="match status" value="1"/>
</dbReference>
<dbReference type="CDD" id="cd04280">
    <property type="entry name" value="ZnMc_astacin_like"/>
    <property type="match status" value="1"/>
</dbReference>
<dbReference type="GO" id="GO:0008270">
    <property type="term" value="F:zinc ion binding"/>
    <property type="evidence" value="ECO:0007669"/>
    <property type="project" value="UniProtKB-UniRule"/>
</dbReference>
<name>A0A443REN8_9ACAR</name>
<keyword evidence="7" id="KW-1185">Reference proteome</keyword>
<feature type="binding site" evidence="3">
    <location>
        <position position="145"/>
    </location>
    <ligand>
        <name>Zn(2+)</name>
        <dbReference type="ChEBI" id="CHEBI:29105"/>
        <note>catalytic</note>
    </ligand>
</feature>
<evidence type="ECO:0000256" key="4">
    <source>
        <dbReference type="RuleBase" id="RU361183"/>
    </source>
</evidence>
<sequence>LGYYDPNVFYNTSRFEGDIIRHPLVNFLELIGISLKFLFTQSNDTFGIYHATSDRSVLWPNGELVYHIDYSLYPHQFLIKSAMDHISSRTGNCIKFKKRTFETAYVYVYSNQGCYSAIGRQGDAQELSLGQGCHVMGVVIHEFLHALGFYHYHSRSDRDQYLRINYQNIIPSMMSQFQMLSPFQNQIFTDFDYESIMIYGSTAFSRDGRSPTMVPLKAGVYLRDPGYKYSLTEKDVISIKKLYGCA</sequence>
<keyword evidence="3 4" id="KW-0482">Metalloprotease</keyword>
<dbReference type="OrthoDB" id="291007at2759"/>
<keyword evidence="3 4" id="KW-0862">Zinc</keyword>
<dbReference type="EC" id="3.4.24.-" evidence="4"/>
<dbReference type="GO" id="GO:0004222">
    <property type="term" value="F:metalloendopeptidase activity"/>
    <property type="evidence" value="ECO:0007669"/>
    <property type="project" value="UniProtKB-UniRule"/>
</dbReference>